<dbReference type="InterPro" id="IPR036770">
    <property type="entry name" value="Ankyrin_rpt-contain_sf"/>
</dbReference>
<evidence type="ECO:0000313" key="1">
    <source>
        <dbReference type="EMBL" id="KAF6024012.1"/>
    </source>
</evidence>
<evidence type="ECO:0000313" key="2">
    <source>
        <dbReference type="Proteomes" id="UP000593567"/>
    </source>
</evidence>
<name>A0A7J7JCK9_BUGNE</name>
<dbReference type="EMBL" id="VXIV02002632">
    <property type="protein sequence ID" value="KAF6024012.1"/>
    <property type="molecule type" value="Genomic_DNA"/>
</dbReference>
<comment type="caution">
    <text evidence="1">The sequence shown here is derived from an EMBL/GenBank/DDBJ whole genome shotgun (WGS) entry which is preliminary data.</text>
</comment>
<dbReference type="InterPro" id="IPR029030">
    <property type="entry name" value="Caspase-like_dom_sf"/>
</dbReference>
<protein>
    <submittedName>
        <fullName evidence="1">Uncharacterized protein</fullName>
    </submittedName>
</protein>
<dbReference type="SUPFAM" id="SSF52129">
    <property type="entry name" value="Caspase-like"/>
    <property type="match status" value="1"/>
</dbReference>
<accession>A0A7J7JCK9</accession>
<dbReference type="AlphaFoldDB" id="A0A7J7JCK9"/>
<organism evidence="1 2">
    <name type="scientific">Bugula neritina</name>
    <name type="common">Brown bryozoan</name>
    <name type="synonym">Sertularia neritina</name>
    <dbReference type="NCBI Taxonomy" id="10212"/>
    <lineage>
        <taxon>Eukaryota</taxon>
        <taxon>Metazoa</taxon>
        <taxon>Spiralia</taxon>
        <taxon>Lophotrochozoa</taxon>
        <taxon>Bryozoa</taxon>
        <taxon>Gymnolaemata</taxon>
        <taxon>Cheilostomatida</taxon>
        <taxon>Flustrina</taxon>
        <taxon>Buguloidea</taxon>
        <taxon>Bugulidae</taxon>
        <taxon>Bugula</taxon>
    </lineage>
</organism>
<dbReference type="Gene3D" id="3.40.50.1460">
    <property type="match status" value="1"/>
</dbReference>
<dbReference type="Proteomes" id="UP000593567">
    <property type="component" value="Unassembled WGS sequence"/>
</dbReference>
<sequence>MTLSAARRQTVLLQSDNDNNNVLHAVAKCQNEDILRLLEEFPQHQPEDLFTKLLIQKNNFDRCCVLTACEYGNYRFLSIIGGLLETNADYLDTLLYRTIDVCPCEIEHEAECTSGYNMLMLALSTTALQQERESTVTWITEKLRNIGNLKLNADVLLHTNWAGNNALQVAVEAKAEHEIDLLLDVNMGEEAANTDDMITNINKKGWSSIFHALKKCYDDLVRTLLGKLSRSERNNVVRERIDLYYPRGNAEDSHLFRKGYNLIMMSLTLKDDLTAYHLLMEYDGYRQIEEDIDAMIVATQNEQWDAVHSIFERHKEEDYEELLTKKGLKENDGKELLSNWLKIDSIKRYLGSNLQDILESCEFSQAAAFAINSHYFPTKFFLPKRNKILKPLAIIFYNKFSDCNPRTSAEKEKDYIKEALVETGWNTDDIHVRDDWTFIDLHRLLNADLRDFYKKISFLFLCIMSHGEAGKIYGKDKAKDDEDMGTINKVLEIVGHRLHHDIPKVRYFIVIFF</sequence>
<gene>
    <name evidence="1" type="ORF">EB796_017671</name>
</gene>
<dbReference type="SUPFAM" id="SSF48403">
    <property type="entry name" value="Ankyrin repeat"/>
    <property type="match status" value="1"/>
</dbReference>
<keyword evidence="2" id="KW-1185">Reference proteome</keyword>
<dbReference type="Gene3D" id="1.25.40.20">
    <property type="entry name" value="Ankyrin repeat-containing domain"/>
    <property type="match status" value="1"/>
</dbReference>
<proteinExistence type="predicted"/>
<reference evidence="1" key="1">
    <citation type="submission" date="2020-06" db="EMBL/GenBank/DDBJ databases">
        <title>Draft genome of Bugula neritina, a colonial animal packing powerful symbionts and potential medicines.</title>
        <authorList>
            <person name="Rayko M."/>
        </authorList>
    </citation>
    <scope>NUCLEOTIDE SEQUENCE [LARGE SCALE GENOMIC DNA]</scope>
    <source>
        <strain evidence="1">Kwan_BN1</strain>
    </source>
</reference>